<sequence length="33" mass="3741">MYNTRLANQRSVQGYGPDPVLEGVTMDKEKTLE</sequence>
<proteinExistence type="predicted"/>
<gene>
    <name evidence="2" type="ORF">SAMN04489762_2945</name>
</gene>
<evidence type="ECO:0000313" key="3">
    <source>
        <dbReference type="Proteomes" id="UP000199735"/>
    </source>
</evidence>
<feature type="compositionally biased region" description="Polar residues" evidence="1">
    <location>
        <begin position="1"/>
        <end position="12"/>
    </location>
</feature>
<evidence type="ECO:0000313" key="2">
    <source>
        <dbReference type="EMBL" id="SEN87002.1"/>
    </source>
</evidence>
<accession>A0AAX2EID9</accession>
<protein>
    <submittedName>
        <fullName evidence="2">Uncharacterized protein</fullName>
    </submittedName>
</protein>
<dbReference type="AlphaFoldDB" id="A0AAX2EID9"/>
<dbReference type="EMBL" id="FOCD01000004">
    <property type="protein sequence ID" value="SEN87002.1"/>
    <property type="molecule type" value="Genomic_DNA"/>
</dbReference>
<dbReference type="Proteomes" id="UP000199735">
    <property type="component" value="Unassembled WGS sequence"/>
</dbReference>
<comment type="caution">
    <text evidence="2">The sequence shown here is derived from an EMBL/GenBank/DDBJ whole genome shotgun (WGS) entry which is preliminary data.</text>
</comment>
<reference evidence="2 3" key="1">
    <citation type="submission" date="2016-10" db="EMBL/GenBank/DDBJ databases">
        <authorList>
            <person name="Varghese N."/>
            <person name="Submissions S."/>
        </authorList>
    </citation>
    <scope>NUCLEOTIDE SEQUENCE [LARGE SCALE GENOMIC DNA]</scope>
    <source>
        <strain evidence="2 3">DSM 21619</strain>
    </source>
</reference>
<organism evidence="2 3">
    <name type="scientific">Terribacillus saccharophilus</name>
    <dbReference type="NCBI Taxonomy" id="361277"/>
    <lineage>
        <taxon>Bacteria</taxon>
        <taxon>Bacillati</taxon>
        <taxon>Bacillota</taxon>
        <taxon>Bacilli</taxon>
        <taxon>Bacillales</taxon>
        <taxon>Bacillaceae</taxon>
        <taxon>Terribacillus</taxon>
    </lineage>
</organism>
<name>A0AAX2EID9_9BACI</name>
<evidence type="ECO:0000256" key="1">
    <source>
        <dbReference type="SAM" id="MobiDB-lite"/>
    </source>
</evidence>
<feature type="region of interest" description="Disordered" evidence="1">
    <location>
        <begin position="1"/>
        <end position="33"/>
    </location>
</feature>